<evidence type="ECO:0000256" key="4">
    <source>
        <dbReference type="ARBA" id="ARBA00022692"/>
    </source>
</evidence>
<keyword evidence="13" id="KW-1185">Reference proteome</keyword>
<keyword evidence="6 8" id="KW-0472">Membrane</keyword>
<sequence length="998" mass="115525">MEPIYDETYGGKALNLAPIEMNGGKKKKKKKKKHRKSHEAKTITKRIDYVLVYKHREENSFESADDFEEYSREKELRDRFQEAMVTKERLEVQEETVGDHTYVKIHSSFNRLCKEAEDINLEMPLKGAAIIPNKKKGCIAGIEKRLKTDDELDFVSAPFCVQKRNVFDGIDNQETFFRSATRSYLTHHILINMDVRESGDKRDNDSMRRKGLPYMILRGIYVDGFILHDESVYEDLDEDERDAMRKESEKLGHFLPDLDHRERDFNITRRDSRFDMQRTWVRFSKYQPLWKIRNYYGEQIAFYFAWAGAFATYLWIPMLMGLAIWGYGLFLSIENYQDMVDDKGKQRDLMEELEANKSLYNLSASDESLLANLTQQLEDESLITMITDAGLTVFKNSFDSEVTPYYALVICLWGTIFQEVWKRKRVKLAYEWDVDNYDMSEPDRPEFYGTKERPDPVSDLPDWYYPFYKSFLKFMTSFGILIFMALLVIMSVISVIIYRLFTEALLYDSDSLVQLLVSVLISSLLNSISILILGKIYEKIALKLNSWENHRTKSTYENALIVKLFAFQFVNSYSSLYYIAFFRDQSGSDSFLGIDGLRDSCTDNNCMSMLSLQVFVLMLVKPVPKFLKDVILPYVIRKVRKRTCCRKSQVKDLDMEKMSPHAQYLMRERNKPPVGDLTLGEYNEKVILYGFLMIFSSALPIAPLIAITVLLLDIRIDAKRLLWFNRRPVAFIASNIGMWFSILDFINFAGVVSNAFIIAFTAQWGKKYSSVEKLWIVIGFEHIVFAVKFMIMYIIPDVPSDIALAMRREKYQVAKILEDAENQPPMKSKDFMSRVIPSGSDYKGLNYYTSEMDRISSSSQSLEHSFNAGSPVNYAASAADADDMYEREADRTELTYDENGDSYLASPRLLPPEEPVKKRKKKKKAKTPRSPPVDPDLPPLQTAGVYSVMNPNMNPNLAYPPNYGFHPSYPPDNSFNDTSQEVPVTYPLPVNNTFTGPF</sequence>
<evidence type="ECO:0000256" key="2">
    <source>
        <dbReference type="ARBA" id="ARBA00009671"/>
    </source>
</evidence>
<dbReference type="GO" id="GO:1902476">
    <property type="term" value="P:chloride transmembrane transport"/>
    <property type="evidence" value="ECO:0000318"/>
    <property type="project" value="GO_Central"/>
</dbReference>
<feature type="region of interest" description="Disordered" evidence="9">
    <location>
        <begin position="19"/>
        <end position="40"/>
    </location>
</feature>
<comment type="caution">
    <text evidence="8">Lacks conserved residue(s) required for the propagation of feature annotation.</text>
</comment>
<keyword evidence="4 8" id="KW-0812">Transmembrane</keyword>
<evidence type="ECO:0000256" key="1">
    <source>
        <dbReference type="ARBA" id="ARBA00004651"/>
    </source>
</evidence>
<dbReference type="RefSeq" id="XP_030836627.1">
    <property type="nucleotide sequence ID" value="XM_030980767.1"/>
</dbReference>
<proteinExistence type="inferred from homology"/>
<evidence type="ECO:0000256" key="3">
    <source>
        <dbReference type="ARBA" id="ARBA00022475"/>
    </source>
</evidence>
<feature type="domain" description="Anoctamin transmembrane" evidence="10">
    <location>
        <begin position="292"/>
        <end position="809"/>
    </location>
</feature>
<evidence type="ECO:0000313" key="13">
    <source>
        <dbReference type="Proteomes" id="UP000007110"/>
    </source>
</evidence>
<evidence type="ECO:0000256" key="8">
    <source>
        <dbReference type="RuleBase" id="RU280814"/>
    </source>
</evidence>
<evidence type="ECO:0000256" key="9">
    <source>
        <dbReference type="SAM" id="MobiDB-lite"/>
    </source>
</evidence>
<dbReference type="Proteomes" id="UP000007110">
    <property type="component" value="Unassembled WGS sequence"/>
</dbReference>
<feature type="region of interest" description="Disordered" evidence="9">
    <location>
        <begin position="969"/>
        <end position="998"/>
    </location>
</feature>
<dbReference type="InParanoid" id="A0A7M7SWL4"/>
<dbReference type="OMA" id="RLIWFNR"/>
<dbReference type="GO" id="GO:0005254">
    <property type="term" value="F:chloride channel activity"/>
    <property type="evidence" value="ECO:0000318"/>
    <property type="project" value="GO_Central"/>
</dbReference>
<feature type="compositionally biased region" description="Pro residues" evidence="9">
    <location>
        <begin position="929"/>
        <end position="938"/>
    </location>
</feature>
<feature type="transmembrane region" description="Helical" evidence="8">
    <location>
        <begin position="774"/>
        <end position="795"/>
    </location>
</feature>
<dbReference type="GeneID" id="587178"/>
<keyword evidence="3" id="KW-1003">Cell membrane</keyword>
<dbReference type="GO" id="GO:0005886">
    <property type="term" value="C:plasma membrane"/>
    <property type="evidence" value="ECO:0000318"/>
    <property type="project" value="GO_Central"/>
</dbReference>
<dbReference type="PANTHER" id="PTHR12308:SF73">
    <property type="entry name" value="ANOCTAMIN"/>
    <property type="match status" value="1"/>
</dbReference>
<reference evidence="13" key="1">
    <citation type="submission" date="2015-02" db="EMBL/GenBank/DDBJ databases">
        <title>Genome sequencing for Strongylocentrotus purpuratus.</title>
        <authorList>
            <person name="Murali S."/>
            <person name="Liu Y."/>
            <person name="Vee V."/>
            <person name="English A."/>
            <person name="Wang M."/>
            <person name="Skinner E."/>
            <person name="Han Y."/>
            <person name="Muzny D.M."/>
            <person name="Worley K.C."/>
            <person name="Gibbs R.A."/>
        </authorList>
    </citation>
    <scope>NUCLEOTIDE SEQUENCE</scope>
</reference>
<evidence type="ECO:0000256" key="6">
    <source>
        <dbReference type="ARBA" id="ARBA00023136"/>
    </source>
</evidence>
<comment type="subcellular location">
    <subcellularLocation>
        <location evidence="1">Cell membrane</location>
        <topology evidence="1">Multi-pass membrane protein</topology>
    </subcellularLocation>
    <subcellularLocation>
        <location evidence="8">Membrane</location>
        <topology evidence="8">Multi-pass membrane protein</topology>
    </subcellularLocation>
</comment>
<evidence type="ECO:0000313" key="12">
    <source>
        <dbReference type="EnsemblMetazoa" id="XP_030836627"/>
    </source>
</evidence>
<reference evidence="12" key="2">
    <citation type="submission" date="2021-01" db="UniProtKB">
        <authorList>
            <consortium name="EnsemblMetazoa"/>
        </authorList>
    </citation>
    <scope>IDENTIFICATION</scope>
</reference>
<name>A0A7M7SWL4_STRPU</name>
<keyword evidence="5 8" id="KW-1133">Transmembrane helix</keyword>
<feature type="compositionally biased region" description="Basic residues" evidence="9">
    <location>
        <begin position="917"/>
        <end position="927"/>
    </location>
</feature>
<dbReference type="Pfam" id="PF04547">
    <property type="entry name" value="Anoctamin"/>
    <property type="match status" value="1"/>
</dbReference>
<comment type="similarity">
    <text evidence="2 8">Belongs to the anoctamin family.</text>
</comment>
<protein>
    <recommendedName>
        <fullName evidence="8">Anoctamin</fullName>
    </recommendedName>
</protein>
<dbReference type="GO" id="GO:0046983">
    <property type="term" value="F:protein dimerization activity"/>
    <property type="evidence" value="ECO:0007669"/>
    <property type="project" value="InterPro"/>
</dbReference>
<keyword evidence="7" id="KW-0325">Glycoprotein</keyword>
<dbReference type="AlphaFoldDB" id="A0A7M7SWL4"/>
<evidence type="ECO:0000256" key="7">
    <source>
        <dbReference type="ARBA" id="ARBA00023180"/>
    </source>
</evidence>
<dbReference type="InterPro" id="IPR007632">
    <property type="entry name" value="Anoctamin"/>
</dbReference>
<evidence type="ECO:0000259" key="11">
    <source>
        <dbReference type="Pfam" id="PF16178"/>
    </source>
</evidence>
<feature type="domain" description="Anoctamin dimerisation" evidence="11">
    <location>
        <begin position="45"/>
        <end position="245"/>
    </location>
</feature>
<feature type="compositionally biased region" description="Polar residues" evidence="9">
    <location>
        <begin position="971"/>
        <end position="982"/>
    </location>
</feature>
<feature type="transmembrane region" description="Helical" evidence="8">
    <location>
        <begin position="686"/>
        <end position="716"/>
    </location>
</feature>
<accession>A0A7M7SWL4</accession>
<dbReference type="EnsemblMetazoa" id="XM_030980767">
    <property type="protein sequence ID" value="XP_030836627"/>
    <property type="gene ID" value="LOC587178"/>
</dbReference>
<feature type="transmembrane region" description="Helical" evidence="8">
    <location>
        <begin position="513"/>
        <end position="533"/>
    </location>
</feature>
<dbReference type="InterPro" id="IPR049452">
    <property type="entry name" value="Anoctamin_TM"/>
</dbReference>
<dbReference type="InterPro" id="IPR032394">
    <property type="entry name" value="Anoct_dimer"/>
</dbReference>
<evidence type="ECO:0000256" key="5">
    <source>
        <dbReference type="ARBA" id="ARBA00022989"/>
    </source>
</evidence>
<organism evidence="12 13">
    <name type="scientific">Strongylocentrotus purpuratus</name>
    <name type="common">Purple sea urchin</name>
    <dbReference type="NCBI Taxonomy" id="7668"/>
    <lineage>
        <taxon>Eukaryota</taxon>
        <taxon>Metazoa</taxon>
        <taxon>Echinodermata</taxon>
        <taxon>Eleutherozoa</taxon>
        <taxon>Echinozoa</taxon>
        <taxon>Echinoidea</taxon>
        <taxon>Euechinoidea</taxon>
        <taxon>Echinacea</taxon>
        <taxon>Camarodonta</taxon>
        <taxon>Echinidea</taxon>
        <taxon>Strongylocentrotidae</taxon>
        <taxon>Strongylocentrotus</taxon>
    </lineage>
</organism>
<evidence type="ECO:0000259" key="10">
    <source>
        <dbReference type="Pfam" id="PF04547"/>
    </source>
</evidence>
<dbReference type="KEGG" id="spu:587178"/>
<feature type="region of interest" description="Disordered" evidence="9">
    <location>
        <begin position="893"/>
        <end position="946"/>
    </location>
</feature>
<dbReference type="OrthoDB" id="296386at2759"/>
<feature type="transmembrane region" description="Helical" evidence="8">
    <location>
        <begin position="478"/>
        <end position="501"/>
    </location>
</feature>
<dbReference type="PANTHER" id="PTHR12308">
    <property type="entry name" value="ANOCTAMIN"/>
    <property type="match status" value="1"/>
</dbReference>
<feature type="transmembrane region" description="Helical" evidence="8">
    <location>
        <begin position="736"/>
        <end position="762"/>
    </location>
</feature>
<feature type="transmembrane region" description="Helical" evidence="8">
    <location>
        <begin position="300"/>
        <end position="327"/>
    </location>
</feature>
<feature type="compositionally biased region" description="Basic residues" evidence="9">
    <location>
        <begin position="24"/>
        <end position="38"/>
    </location>
</feature>
<dbReference type="Pfam" id="PF16178">
    <property type="entry name" value="Anoct_dimer"/>
    <property type="match status" value="1"/>
</dbReference>